<keyword evidence="10" id="KW-1185">Reference proteome</keyword>
<evidence type="ECO:0000313" key="10">
    <source>
        <dbReference type="Proteomes" id="UP000006051"/>
    </source>
</evidence>
<dbReference type="Gene3D" id="2.40.170.20">
    <property type="entry name" value="TonB-dependent receptor, beta-barrel domain"/>
    <property type="match status" value="1"/>
</dbReference>
<accession>I3ZZG3</accession>
<keyword evidence="5 7" id="KW-0472">Membrane</keyword>
<dbReference type="InterPro" id="IPR008969">
    <property type="entry name" value="CarboxyPept-like_regulatory"/>
</dbReference>
<dbReference type="NCBIfam" id="TIGR04056">
    <property type="entry name" value="OMP_RagA_SusC"/>
    <property type="match status" value="1"/>
</dbReference>
<dbReference type="InterPro" id="IPR023996">
    <property type="entry name" value="TonB-dep_OMP_SusC/RagA"/>
</dbReference>
<keyword evidence="6 7" id="KW-0998">Cell outer membrane</keyword>
<evidence type="ECO:0000259" key="8">
    <source>
        <dbReference type="Pfam" id="PF07715"/>
    </source>
</evidence>
<dbReference type="Pfam" id="PF07715">
    <property type="entry name" value="Plug"/>
    <property type="match status" value="1"/>
</dbReference>
<dbReference type="EMBL" id="CP003283">
    <property type="protein sequence ID" value="AFL97097.1"/>
    <property type="molecule type" value="Genomic_DNA"/>
</dbReference>
<dbReference type="Gene3D" id="2.60.40.1120">
    <property type="entry name" value="Carboxypeptidase-like, regulatory domain"/>
    <property type="match status" value="1"/>
</dbReference>
<dbReference type="SUPFAM" id="SSF49464">
    <property type="entry name" value="Carboxypeptidase regulatory domain-like"/>
    <property type="match status" value="1"/>
</dbReference>
<evidence type="ECO:0000256" key="4">
    <source>
        <dbReference type="ARBA" id="ARBA00022692"/>
    </source>
</evidence>
<organism evidence="9 10">
    <name type="scientific">Ornithobacterium rhinotracheale (strain ATCC 51463 / DSM 15997 / CCUG 23171 / CIP 104009 / LMG 9086)</name>
    <dbReference type="NCBI Taxonomy" id="867902"/>
    <lineage>
        <taxon>Bacteria</taxon>
        <taxon>Pseudomonadati</taxon>
        <taxon>Bacteroidota</taxon>
        <taxon>Flavobacteriia</taxon>
        <taxon>Flavobacteriales</taxon>
        <taxon>Weeksellaceae</taxon>
        <taxon>Ornithobacterium</taxon>
    </lineage>
</organism>
<keyword evidence="4 7" id="KW-0812">Transmembrane</keyword>
<keyword evidence="2 7" id="KW-0813">Transport</keyword>
<proteinExistence type="inferred from homology"/>
<evidence type="ECO:0000256" key="1">
    <source>
        <dbReference type="ARBA" id="ARBA00004571"/>
    </source>
</evidence>
<reference evidence="9 10" key="1">
    <citation type="submission" date="2012-06" db="EMBL/GenBank/DDBJ databases">
        <title>The complete genome of Ornithobacterium rhinotracheale DSM 15997.</title>
        <authorList>
            <consortium name="US DOE Joint Genome Institute (JGI-PGF)"/>
            <person name="Lucas S."/>
            <person name="Copeland A."/>
            <person name="Lapidus A."/>
            <person name="Goodwin L."/>
            <person name="Pitluck S."/>
            <person name="Peters L."/>
            <person name="Mikhailova N."/>
            <person name="Teshima H."/>
            <person name="Kyrpides N."/>
            <person name="Mavromatis K."/>
            <person name="Pagani I."/>
            <person name="Ivanova N."/>
            <person name="Ovchinnikova G."/>
            <person name="Zeytun A."/>
            <person name="Detter J.C."/>
            <person name="Han C."/>
            <person name="Land M."/>
            <person name="Hauser L."/>
            <person name="Markowitz V."/>
            <person name="Cheng J.-F."/>
            <person name="Hugenholtz P."/>
            <person name="Woyke T."/>
            <person name="Wu D."/>
            <person name="Lang E."/>
            <person name="Kopitz M."/>
            <person name="Brambilla E."/>
            <person name="Klenk H.-P."/>
            <person name="Eisen J.A."/>
        </authorList>
    </citation>
    <scope>NUCLEOTIDE SEQUENCE [LARGE SCALE GENOMIC DNA]</scope>
    <source>
        <strain evidence="10">ATCC 51463 / DSM 15997 / CCUG 23171 / LMG 9086</strain>
    </source>
</reference>
<evidence type="ECO:0000256" key="7">
    <source>
        <dbReference type="PROSITE-ProRule" id="PRU01360"/>
    </source>
</evidence>
<gene>
    <name evidence="9" type="ordered locus">Ornrh_0902</name>
</gene>
<evidence type="ECO:0000256" key="6">
    <source>
        <dbReference type="ARBA" id="ARBA00023237"/>
    </source>
</evidence>
<evidence type="ECO:0000256" key="3">
    <source>
        <dbReference type="ARBA" id="ARBA00022452"/>
    </source>
</evidence>
<dbReference type="KEGG" id="orh:Ornrh_0902"/>
<evidence type="ECO:0000256" key="2">
    <source>
        <dbReference type="ARBA" id="ARBA00022448"/>
    </source>
</evidence>
<dbReference type="SUPFAM" id="SSF56935">
    <property type="entry name" value="Porins"/>
    <property type="match status" value="1"/>
</dbReference>
<dbReference type="GO" id="GO:0009279">
    <property type="term" value="C:cell outer membrane"/>
    <property type="evidence" value="ECO:0007669"/>
    <property type="project" value="UniProtKB-SubCell"/>
</dbReference>
<dbReference type="Pfam" id="PF13715">
    <property type="entry name" value="CarbopepD_reg_2"/>
    <property type="match status" value="1"/>
</dbReference>
<protein>
    <submittedName>
        <fullName evidence="9">TonB-linked outer membrane protein, SusC/RagA family</fullName>
    </submittedName>
</protein>
<comment type="subcellular location">
    <subcellularLocation>
        <location evidence="1 7">Cell outer membrane</location>
        <topology evidence="1 7">Multi-pass membrane protein</topology>
    </subcellularLocation>
</comment>
<dbReference type="PATRIC" id="fig|867902.3.peg.884"/>
<sequence length="1057" mass="118678">MFFFTITKMLKRYHFIHSSFSLKDKSLALCPENKYKKPMKKNVKKLFSVGIFCLSLYAFGQEKPITGRVVDSNGFPIQDAYVYIEGSDKGVYTDENGNYKIDAQKGDTIAFEFIGLDTKTIKVGNADKYDVKLASGGAVALDAVTQMGYRQLSKNDQTGSVVQIKSEELNKVPLTSVDQALQGKVAGLNITGSSGTPGSAQYIRIRGVNSINAGKNPLYVIDGVPVQDQNPDVDKSRSETSTISPLSLISNNDIESITVLKDASATAPYGARGANGVILITTKSGKAGKTKFAFSSRYGFQKLATPSVPMLNAEQRYKLFLNALEYNKTDGDGNPLTDTYKKKLIEDYYGDWLANGRPDTDWGKIGERNVATIQDYSLSASGGDKNSNFFASLGYNKTQGVIIGSDFKRLSGRLNYSRKLTDKLEFSTNNSASDAIQNGIAEQGGYFSNPLLIKFFLPPTSPAYNKDGSPNLDLSLYNPLYVVSHDDMEKELLRIFSNNSLKYDISNDLYFKTLVSLDYLLSSNRIYYNPFHGEGFDHNGQVENEIYRDFLYNVQNTLNYKKSFAGVHNLNLSLVQEYQKLKKYNLIGRGKNVAEPGRVYLNTTSKSPEATSDFKDRATLSYIALVNYSYDKRYVLDFTLRREGDSRFAKGHRFGTFYSVGAAWNLHNEEFMKSTNFVNLLKLRASYGQVGNSDIDYNLFLNALLLDRSYDGKTAAIPAYYGNDQLTWETTNNLDVGVDFGFFKNRLTGQVTYFDKEATNMLFRRYLPYTSGYREKWINNGRVSNRGFELELNTKIINSENVQLDLNLNGTILRNRVQELAKDSKGEVLKTLDSTSMIDEGHAIREFYLPEWAGVNPKTGAPQWYVNRNKSNEITEVYSKADQVPSGKSPIATRMAGVGFNLKVKNFFAGANFYYSGGNQIYEDWAQYTLQNGLNSVAFYNGREDLINSWTPDNPNTDFPKIYFDNVGNFGAQPSSRLLYDGDYVRLRNAQIGYNLPSEWAKQIGLEAVSFNLTGVNLWTWVKDKRLKFDPEVRPDGWTNLTTPTIKSITFGVNVNF</sequence>
<dbReference type="NCBIfam" id="TIGR04057">
    <property type="entry name" value="SusC_RagA_signa"/>
    <property type="match status" value="1"/>
</dbReference>
<dbReference type="HOGENOM" id="CLU_004317_0_1_10"/>
<dbReference type="STRING" id="867902.Ornrh_0902"/>
<dbReference type="PROSITE" id="PS52016">
    <property type="entry name" value="TONB_DEPENDENT_REC_3"/>
    <property type="match status" value="1"/>
</dbReference>
<evidence type="ECO:0000313" key="9">
    <source>
        <dbReference type="EMBL" id="AFL97097.1"/>
    </source>
</evidence>
<dbReference type="InterPro" id="IPR037066">
    <property type="entry name" value="Plug_dom_sf"/>
</dbReference>
<dbReference type="InterPro" id="IPR012910">
    <property type="entry name" value="Plug_dom"/>
</dbReference>
<dbReference type="AlphaFoldDB" id="I3ZZG3"/>
<dbReference type="Proteomes" id="UP000006051">
    <property type="component" value="Chromosome"/>
</dbReference>
<keyword evidence="3 7" id="KW-1134">Transmembrane beta strand</keyword>
<dbReference type="eggNOG" id="COG1629">
    <property type="taxonomic scope" value="Bacteria"/>
</dbReference>
<dbReference type="InterPro" id="IPR039426">
    <property type="entry name" value="TonB-dep_rcpt-like"/>
</dbReference>
<dbReference type="Gene3D" id="2.170.130.10">
    <property type="entry name" value="TonB-dependent receptor, plug domain"/>
    <property type="match status" value="1"/>
</dbReference>
<name>I3ZZG3_ORNRL</name>
<feature type="domain" description="TonB-dependent receptor plug" evidence="8">
    <location>
        <begin position="154"/>
        <end position="277"/>
    </location>
</feature>
<dbReference type="InterPro" id="IPR036942">
    <property type="entry name" value="Beta-barrel_TonB_sf"/>
</dbReference>
<dbReference type="InterPro" id="IPR023997">
    <property type="entry name" value="TonB-dep_OMP_SusC/RagA_CS"/>
</dbReference>
<comment type="similarity">
    <text evidence="7">Belongs to the TonB-dependent receptor family.</text>
</comment>
<evidence type="ECO:0000256" key="5">
    <source>
        <dbReference type="ARBA" id="ARBA00023136"/>
    </source>
</evidence>